<dbReference type="RefSeq" id="WP_152429905.1">
    <property type="nucleotide sequence ID" value="NZ_CBCSDK010000003.1"/>
</dbReference>
<accession>A0A5P9CID7</accession>
<dbReference type="KEGG" id="vaq:FIV01_04405"/>
<dbReference type="Pfam" id="PF07195">
    <property type="entry name" value="FliD_C"/>
    <property type="match status" value="1"/>
</dbReference>
<feature type="domain" description="Flagellar hook-associated protein 2 N-terminal" evidence="6">
    <location>
        <begin position="2"/>
        <end position="100"/>
    </location>
</feature>
<dbReference type="PANTHER" id="PTHR30288">
    <property type="entry name" value="FLAGELLAR CAP/ASSEMBLY PROTEIN FLID"/>
    <property type="match status" value="1"/>
</dbReference>
<evidence type="ECO:0000259" key="6">
    <source>
        <dbReference type="Pfam" id="PF02465"/>
    </source>
</evidence>
<sequence length="448" mass="48877">MSSIDPATMAQQLATFDVQPFKQRYTKQASQYQTKLDALGKVESALREFRTAVNEMNNSSSGIIKNSAKVSSEGVLTASAESNALTGSYQIFVEQVATSHQVSVGMPETLEPSTQVPLTGTLELEVDGKKLLLDLASLDSDGDGQASIADLASAINHHENNPGVNATLVRSGSKTHFMLSSEETGKKNVVEVSASGTGESWFEDAFTSLKELSPAKNAIIWLGEQGDGLKLENSSNTFNDAIDGVELTVTKAQDAGDAPLTMNVKGDKEGTKEQVTQFIDAYNALMSTLDKYSKVDVETNTRAALASDPTLRSIESQVKSAVRGEFAGMRLSQVGIEIGRDGKMKLDTDTFEKAQTNNSAVLEDMFNGDDNLLDSLDTLVKPYLQFSDGLFKSRKDALKQNIDRIEDKKVSLDRKYDMSYERYLKQFTQMNAIMTQMNQTKSLFGQPL</sequence>
<keyword evidence="3" id="KW-0175">Coiled coil</keyword>
<evidence type="ECO:0000256" key="3">
    <source>
        <dbReference type="ARBA" id="ARBA00023054"/>
    </source>
</evidence>
<dbReference type="GO" id="GO:0071973">
    <property type="term" value="P:bacterial-type flagellum-dependent cell motility"/>
    <property type="evidence" value="ECO:0007669"/>
    <property type="project" value="TreeGrafter"/>
</dbReference>
<comment type="subunit">
    <text evidence="2 5">Homopentamer.</text>
</comment>
<evidence type="ECO:0000313" key="9">
    <source>
        <dbReference type="Proteomes" id="UP000326936"/>
    </source>
</evidence>
<evidence type="ECO:0000259" key="7">
    <source>
        <dbReference type="Pfam" id="PF07195"/>
    </source>
</evidence>
<keyword evidence="8" id="KW-0966">Cell projection</keyword>
<proteinExistence type="inferred from homology"/>
<dbReference type="Proteomes" id="UP000326936">
    <property type="component" value="Chromosome"/>
</dbReference>
<keyword evidence="8" id="KW-0282">Flagellum</keyword>
<evidence type="ECO:0000256" key="2">
    <source>
        <dbReference type="ARBA" id="ARBA00011255"/>
    </source>
</evidence>
<dbReference type="GO" id="GO:0009421">
    <property type="term" value="C:bacterial-type flagellum filament cap"/>
    <property type="evidence" value="ECO:0007669"/>
    <property type="project" value="InterPro"/>
</dbReference>
<dbReference type="GO" id="GO:0009424">
    <property type="term" value="C:bacterial-type flagellum hook"/>
    <property type="evidence" value="ECO:0007669"/>
    <property type="project" value="UniProtKB-UniRule"/>
</dbReference>
<protein>
    <recommendedName>
        <fullName evidence="5">Flagellar hook-associated protein 2</fullName>
        <shortName evidence="5">HAP2</shortName>
    </recommendedName>
    <alternativeName>
        <fullName evidence="5">Flagellar cap protein</fullName>
    </alternativeName>
</protein>
<comment type="function">
    <text evidence="5">Required for morphogenesis and for the elongation of the flagellar filament by facilitating polymerization of the flagellin monomers at the tip of growing filament. Forms a capping structure, which prevents flagellin subunits (transported through the central channel of the flagellum) from leaking out without polymerization at the distal end.</text>
</comment>
<evidence type="ECO:0000256" key="5">
    <source>
        <dbReference type="RuleBase" id="RU362066"/>
    </source>
</evidence>
<organism evidence="8 9">
    <name type="scientific">Vibrio aquimaris</name>
    <dbReference type="NCBI Taxonomy" id="2587862"/>
    <lineage>
        <taxon>Bacteria</taxon>
        <taxon>Pseudomonadati</taxon>
        <taxon>Pseudomonadota</taxon>
        <taxon>Gammaproteobacteria</taxon>
        <taxon>Vibrionales</taxon>
        <taxon>Vibrionaceae</taxon>
        <taxon>Vibrio</taxon>
    </lineage>
</organism>
<dbReference type="AlphaFoldDB" id="A0A5P9CID7"/>
<evidence type="ECO:0000313" key="8">
    <source>
        <dbReference type="EMBL" id="QFT25663.1"/>
    </source>
</evidence>
<keyword evidence="5" id="KW-0964">Secreted</keyword>
<dbReference type="GO" id="GO:0007155">
    <property type="term" value="P:cell adhesion"/>
    <property type="evidence" value="ECO:0007669"/>
    <property type="project" value="InterPro"/>
</dbReference>
<keyword evidence="8" id="KW-0969">Cilium</keyword>
<reference evidence="8 9" key="1">
    <citation type="submission" date="2019-10" db="EMBL/GenBank/DDBJ databases">
        <title>Complete genome sequence of Vibrio sp. strain THAF100, isolated from non-filtered water from the water column of tank 6 of a marine aquarium containing stony-coral fragments. Water maintained at 26 degree C.</title>
        <authorList>
            <person name="Ruckert C."/>
            <person name="Franco A."/>
            <person name="Kalinowski J."/>
            <person name="Glaeser S."/>
        </authorList>
    </citation>
    <scope>NUCLEOTIDE SEQUENCE [LARGE SCALE GENOMIC DNA]</scope>
    <source>
        <strain evidence="8 9">THAF100</strain>
    </source>
</reference>
<gene>
    <name evidence="8" type="primary">fliD1</name>
    <name evidence="8" type="ORF">FIV01_04405</name>
</gene>
<comment type="similarity">
    <text evidence="1 5">Belongs to the FliD family.</text>
</comment>
<dbReference type="InterPro" id="IPR010809">
    <property type="entry name" value="FliD_C"/>
</dbReference>
<dbReference type="InterPro" id="IPR040026">
    <property type="entry name" value="FliD"/>
</dbReference>
<dbReference type="InterPro" id="IPR003481">
    <property type="entry name" value="FliD_N"/>
</dbReference>
<evidence type="ECO:0000256" key="1">
    <source>
        <dbReference type="ARBA" id="ARBA00009764"/>
    </source>
</evidence>
<dbReference type="PANTHER" id="PTHR30288:SF0">
    <property type="entry name" value="FLAGELLAR HOOK-ASSOCIATED PROTEIN 2"/>
    <property type="match status" value="1"/>
</dbReference>
<dbReference type="Pfam" id="PF02465">
    <property type="entry name" value="FliD_N"/>
    <property type="match status" value="1"/>
</dbReference>
<name>A0A5P9CID7_9VIBR</name>
<keyword evidence="9" id="KW-1185">Reference proteome</keyword>
<comment type="subcellular location">
    <subcellularLocation>
        <location evidence="5">Secreted</location>
    </subcellularLocation>
    <subcellularLocation>
        <location evidence="5">Bacterial flagellum</location>
    </subcellularLocation>
</comment>
<feature type="domain" description="Flagellar hook-associated protein 2 C-terminal" evidence="7">
    <location>
        <begin position="227"/>
        <end position="439"/>
    </location>
</feature>
<dbReference type="OrthoDB" id="9810816at2"/>
<evidence type="ECO:0000256" key="4">
    <source>
        <dbReference type="ARBA" id="ARBA00023143"/>
    </source>
</evidence>
<keyword evidence="4 5" id="KW-0975">Bacterial flagellum</keyword>
<dbReference type="EMBL" id="CP045350">
    <property type="protein sequence ID" value="QFT25663.1"/>
    <property type="molecule type" value="Genomic_DNA"/>
</dbReference>
<dbReference type="GO" id="GO:0005576">
    <property type="term" value="C:extracellular region"/>
    <property type="evidence" value="ECO:0007669"/>
    <property type="project" value="UniProtKB-SubCell"/>
</dbReference>